<dbReference type="Gramene" id="rna17708">
    <property type="protein sequence ID" value="RHN69264.1"/>
    <property type="gene ID" value="gene17708"/>
</dbReference>
<reference evidence="4" key="1">
    <citation type="journal article" date="2018" name="Nat. Plants">
        <title>Whole-genome landscape of Medicago truncatula symbiotic genes.</title>
        <authorList>
            <person name="Pecrix Y."/>
            <person name="Staton S.E."/>
            <person name="Sallet E."/>
            <person name="Lelandais-Briere C."/>
            <person name="Moreau S."/>
            <person name="Carrere S."/>
            <person name="Blein T."/>
            <person name="Jardinaud M.F."/>
            <person name="Latrasse D."/>
            <person name="Zouine M."/>
            <person name="Zahm M."/>
            <person name="Kreplak J."/>
            <person name="Mayjonade B."/>
            <person name="Satge C."/>
            <person name="Perez M."/>
            <person name="Cauet S."/>
            <person name="Marande W."/>
            <person name="Chantry-Darmon C."/>
            <person name="Lopez-Roques C."/>
            <person name="Bouchez O."/>
            <person name="Berard A."/>
            <person name="Debelle F."/>
            <person name="Munos S."/>
            <person name="Bendahmane A."/>
            <person name="Berges H."/>
            <person name="Niebel A."/>
            <person name="Buitink J."/>
            <person name="Frugier F."/>
            <person name="Benhamed M."/>
            <person name="Crespi M."/>
            <person name="Gouzy J."/>
            <person name="Gamas P."/>
        </authorList>
    </citation>
    <scope>NUCLEOTIDE SEQUENCE [LARGE SCALE GENOMIC DNA]</scope>
    <source>
        <strain evidence="4">cv. Jemalong A17</strain>
    </source>
</reference>
<name>A0A396IXZ0_MEDTR</name>
<evidence type="ECO:0000313" key="4">
    <source>
        <dbReference type="Proteomes" id="UP000265566"/>
    </source>
</evidence>
<dbReference type="GO" id="GO:0046872">
    <property type="term" value="F:metal ion binding"/>
    <property type="evidence" value="ECO:0007669"/>
    <property type="project" value="InterPro"/>
</dbReference>
<accession>A0A396IXZ0</accession>
<feature type="signal peptide" evidence="1">
    <location>
        <begin position="1"/>
        <end position="26"/>
    </location>
</feature>
<proteinExistence type="predicted"/>
<comment type="caution">
    <text evidence="3">The sequence shown here is derived from an EMBL/GenBank/DDBJ whole genome shotgun (WGS) entry which is preliminary data.</text>
</comment>
<organism evidence="3 4">
    <name type="scientific">Medicago truncatula</name>
    <name type="common">Barrel medic</name>
    <name type="synonym">Medicago tribuloides</name>
    <dbReference type="NCBI Taxonomy" id="3880"/>
    <lineage>
        <taxon>Eukaryota</taxon>
        <taxon>Viridiplantae</taxon>
        <taxon>Streptophyta</taxon>
        <taxon>Embryophyta</taxon>
        <taxon>Tracheophyta</taxon>
        <taxon>Spermatophyta</taxon>
        <taxon>Magnoliopsida</taxon>
        <taxon>eudicotyledons</taxon>
        <taxon>Gunneridae</taxon>
        <taxon>Pentapetalae</taxon>
        <taxon>rosids</taxon>
        <taxon>fabids</taxon>
        <taxon>Fabales</taxon>
        <taxon>Fabaceae</taxon>
        <taxon>Papilionoideae</taxon>
        <taxon>50 kb inversion clade</taxon>
        <taxon>NPAAA clade</taxon>
        <taxon>Hologalegina</taxon>
        <taxon>IRL clade</taxon>
        <taxon>Trifolieae</taxon>
        <taxon>Medicago</taxon>
    </lineage>
</organism>
<dbReference type="AlphaFoldDB" id="A0A396IXZ0"/>
<dbReference type="InterPro" id="IPR009810">
    <property type="entry name" value="Nodulin_late_dom"/>
</dbReference>
<dbReference type="EMBL" id="PSQE01000003">
    <property type="protein sequence ID" value="RHN69264.1"/>
    <property type="molecule type" value="Genomic_DNA"/>
</dbReference>
<feature type="chain" id="PRO_5017338413" evidence="1">
    <location>
        <begin position="27"/>
        <end position="63"/>
    </location>
</feature>
<keyword evidence="1" id="KW-0732">Signal</keyword>
<sequence>MAKIVKFVYVTIIFLYMFHISTNIEAGNYKCQTNYDCLRMWCPIGISPRCIKRRCKCIETLVQ</sequence>
<evidence type="ECO:0000259" key="2">
    <source>
        <dbReference type="Pfam" id="PF07127"/>
    </source>
</evidence>
<gene>
    <name evidence="3" type="ORF">MtrunA17_Chr3g0122801</name>
</gene>
<evidence type="ECO:0000256" key="1">
    <source>
        <dbReference type="SAM" id="SignalP"/>
    </source>
</evidence>
<protein>
    <submittedName>
        <fullName evidence="3">Putative Late nodulin</fullName>
    </submittedName>
</protein>
<feature type="domain" description="Late nodulin" evidence="2">
    <location>
        <begin position="1"/>
        <end position="56"/>
    </location>
</feature>
<dbReference type="Pfam" id="PF07127">
    <property type="entry name" value="Nodulin_late"/>
    <property type="match status" value="1"/>
</dbReference>
<evidence type="ECO:0000313" key="3">
    <source>
        <dbReference type="EMBL" id="RHN69264.1"/>
    </source>
</evidence>
<dbReference type="Proteomes" id="UP000265566">
    <property type="component" value="Chromosome 3"/>
</dbReference>